<dbReference type="CDD" id="cd00146">
    <property type="entry name" value="PKD"/>
    <property type="match status" value="3"/>
</dbReference>
<dbReference type="Pfam" id="PF18962">
    <property type="entry name" value="Por_Secre_tail"/>
    <property type="match status" value="1"/>
</dbReference>
<dbReference type="NCBIfam" id="TIGR04183">
    <property type="entry name" value="Por_Secre_tail"/>
    <property type="match status" value="1"/>
</dbReference>
<gene>
    <name evidence="4" type="ORF">LX95_02506</name>
</gene>
<dbReference type="InterPro" id="IPR005046">
    <property type="entry name" value="DUF285"/>
</dbReference>
<dbReference type="Pfam" id="PF18911">
    <property type="entry name" value="PKD_4"/>
    <property type="match status" value="2"/>
</dbReference>
<protein>
    <submittedName>
        <fullName evidence="4">Putative secreted protein (Por secretion system target)</fullName>
    </submittedName>
</protein>
<organism evidence="4 5">
    <name type="scientific">Mesonia algae</name>
    <dbReference type="NCBI Taxonomy" id="213248"/>
    <lineage>
        <taxon>Bacteria</taxon>
        <taxon>Pseudomonadati</taxon>
        <taxon>Bacteroidota</taxon>
        <taxon>Flavobacteriia</taxon>
        <taxon>Flavobacteriales</taxon>
        <taxon>Flavobacteriaceae</taxon>
        <taxon>Mesonia</taxon>
    </lineage>
</organism>
<evidence type="ECO:0000256" key="2">
    <source>
        <dbReference type="SAM" id="SignalP"/>
    </source>
</evidence>
<dbReference type="PROSITE" id="PS50093">
    <property type="entry name" value="PKD"/>
    <property type="match status" value="3"/>
</dbReference>
<evidence type="ECO:0000313" key="5">
    <source>
        <dbReference type="Proteomes" id="UP000249542"/>
    </source>
</evidence>
<comment type="caution">
    <text evidence="4">The sequence shown here is derived from an EMBL/GenBank/DDBJ whole genome shotgun (WGS) entry which is preliminary data.</text>
</comment>
<name>A0A2W7IHQ3_9FLAO</name>
<evidence type="ECO:0000259" key="3">
    <source>
        <dbReference type="PROSITE" id="PS50093"/>
    </source>
</evidence>
<keyword evidence="5" id="KW-1185">Reference proteome</keyword>
<dbReference type="InterPro" id="IPR035986">
    <property type="entry name" value="PKD_dom_sf"/>
</dbReference>
<dbReference type="Gene3D" id="2.60.40.10">
    <property type="entry name" value="Immunoglobulins"/>
    <property type="match status" value="3"/>
</dbReference>
<proteinExistence type="predicted"/>
<dbReference type="EMBL" id="QKYV01000007">
    <property type="protein sequence ID" value="PZW38837.1"/>
    <property type="molecule type" value="Genomic_DNA"/>
</dbReference>
<dbReference type="Pfam" id="PF00801">
    <property type="entry name" value="PKD"/>
    <property type="match status" value="1"/>
</dbReference>
<dbReference type="NCBIfam" id="TIGR02167">
    <property type="entry name" value="Liste_lipo_26"/>
    <property type="match status" value="9"/>
</dbReference>
<dbReference type="RefSeq" id="WP_111541775.1">
    <property type="nucleotide sequence ID" value="NZ_QKYV01000007.1"/>
</dbReference>
<dbReference type="Proteomes" id="UP000249542">
    <property type="component" value="Unassembled WGS sequence"/>
</dbReference>
<evidence type="ECO:0000256" key="1">
    <source>
        <dbReference type="ARBA" id="ARBA00022729"/>
    </source>
</evidence>
<keyword evidence="1 2" id="KW-0732">Signal</keyword>
<feature type="domain" description="PKD" evidence="3">
    <location>
        <begin position="966"/>
        <end position="1004"/>
    </location>
</feature>
<feature type="signal peptide" evidence="2">
    <location>
        <begin position="1"/>
        <end position="19"/>
    </location>
</feature>
<dbReference type="InterPro" id="IPR013783">
    <property type="entry name" value="Ig-like_fold"/>
</dbReference>
<dbReference type="Pfam" id="PF03382">
    <property type="entry name" value="DUF285"/>
    <property type="match status" value="6"/>
</dbReference>
<reference evidence="4 5" key="1">
    <citation type="submission" date="2018-06" db="EMBL/GenBank/DDBJ databases">
        <title>Genomic Encyclopedia of Archaeal and Bacterial Type Strains, Phase II (KMG-II): from individual species to whole genera.</title>
        <authorList>
            <person name="Goeker M."/>
        </authorList>
    </citation>
    <scope>NUCLEOTIDE SEQUENCE [LARGE SCALE GENOMIC DNA]</scope>
    <source>
        <strain evidence="4 5">DSM 15361</strain>
    </source>
</reference>
<evidence type="ECO:0000313" key="4">
    <source>
        <dbReference type="EMBL" id="PZW38837.1"/>
    </source>
</evidence>
<dbReference type="SUPFAM" id="SSF49299">
    <property type="entry name" value="PKD domain"/>
    <property type="match status" value="3"/>
</dbReference>
<sequence length="1414" mass="158524">MKYFYITLFLLLSVSFVSAQNQAFITTWEVTNNDLEITIPVYQSVTLDYNYTVDFGDGTVLNNQTGDAAHTYNTAGIYTVSITGDFPRIYFFNNYGSGQKLASVEQWGDIQWQSMESAFSYCPSLMINATDAPDLSQVINLSEMFAGCRIFNQSINHWDVSNIINMTSMFDGAWDFNQPLNNWDVSNVTNMSTMFRDANDFNQNINNWDVSNVTNMSSMFASLFYPSNFNQPLNNWDVSNVTDMSSMFRQLSLFNQPLNNWDVSNVINMEFMFEYVTDFDQPLNNWDVSGVTNMKSMFSSAYSFNQNINNWDVSNVTDMSGMFSMTQSFNQPLNNWDVSSIVKMGGNSIFVGDGGMFEHAEVFNQDISGWDVSNVQNFGSMFASADAFNQDLSSWDVSSATTMTRMFNLAISFNQPINIWDVSNVTNMSNMFGGNPAFNQSLFNWDVSSVTDMTRMFLEATAFNQDISGWDVVNVEFMGGMFADASAFNQDISTWVFHTNLSFDVYNDVGFLENSGLDVQNYDLLLAQFASLNLNDKALGADGLEYCDTTSRNQLITNLGWVINGDTPSAGCTTPIDPFITTWEVTAGDLSITIPTNNSSGYYNYKVDFGDSTVLTNQTSDASHTYANPGTYTVSITGDFPRINFSSNFGMQAKLRSVEQWGDIQWHSMAGAFKGCGYLFLNATDTPDLSLVTDMTRMFAEASGFNSGNLNSWDVSTITNMSQLFKEAYLFDQALNNWDVSNVTDVQAMFEEAHSFNQALSNWDVSSVTNMSTMFKNANAFNQTIDNWNVSSVSDMSDMFHGANIFNQPLNTWNVSSVTHMNKMFYGASSFNQAINNWDVSNVELMRAMFRYATDFNQDLSSWNFNQNVLFNSYDLGFLDSCGLDTYNYDSLLAQFVSLNLTNKSLGADGMEYCDTNTRNQLITNLNWTIEDDSLFVDCNLFSPDAFITTWEVDNAIGLNISIPTTGTGYQYAIDFGDGTALGNQTGDANHTYMNPGTYTVRITGDFPRIHFYNSGMEEKLKTIEQWGIIEWQSMENAFNGCAPLIINATDVPDLSQVTDMSRMFSQCENLNQPLNHWDVSNVTNMSSLFDGVTTFNQPLNNWDVSNVINMSRMFSLADAFNQSLNSWDVSSVMNMQGLFMGADSFNQSLTNWGVSNVSNMGGMFAGTGSFNHPLNNWDVSNVTNMANMFTGADSFNQPIDTWNVSNVTDMYEMFAGAISFNQPLDNWNVSNVLDMMVMFGGAVSFNQDISSWNFNSNIDHFGETFSNSGLNIQNYDAVLQRFVQLGITNKVLGAHELFYCDEIAHNELTNNLGWTIMGDSFHNDCEMIVEEDVTIVQLNIYPNPTDAKLYIDSNLPLNQVNVYNLQGKTLISSNVEGNKKRKVSLNVSSLSSGVYFVRVIGNGLEDTYKIIKK</sequence>
<dbReference type="InterPro" id="IPR011889">
    <property type="entry name" value="Liste_lipo_26"/>
</dbReference>
<dbReference type="InterPro" id="IPR000601">
    <property type="entry name" value="PKD_dom"/>
</dbReference>
<accession>A0A2W7IHQ3</accession>
<feature type="domain" description="PKD" evidence="3">
    <location>
        <begin position="48"/>
        <end position="83"/>
    </location>
</feature>
<dbReference type="InterPro" id="IPR026444">
    <property type="entry name" value="Secre_tail"/>
</dbReference>
<feature type="chain" id="PRO_5016175774" evidence="2">
    <location>
        <begin position="20"/>
        <end position="1414"/>
    </location>
</feature>
<feature type="domain" description="PKD" evidence="3">
    <location>
        <begin position="575"/>
        <end position="637"/>
    </location>
</feature>